<feature type="region of interest" description="Disordered" evidence="1">
    <location>
        <begin position="1"/>
        <end position="87"/>
    </location>
</feature>
<evidence type="ECO:0000313" key="2">
    <source>
        <dbReference type="EMBL" id="ORE10448.1"/>
    </source>
</evidence>
<organism evidence="2">
    <name type="scientific">Rhizopus microsporus var. microsporus</name>
    <dbReference type="NCBI Taxonomy" id="86635"/>
    <lineage>
        <taxon>Eukaryota</taxon>
        <taxon>Fungi</taxon>
        <taxon>Fungi incertae sedis</taxon>
        <taxon>Mucoromycota</taxon>
        <taxon>Mucoromycotina</taxon>
        <taxon>Mucoromycetes</taxon>
        <taxon>Mucorales</taxon>
        <taxon>Mucorineae</taxon>
        <taxon>Rhizopodaceae</taxon>
        <taxon>Rhizopus</taxon>
    </lineage>
</organism>
<protein>
    <submittedName>
        <fullName evidence="2">Uncharacterized protein</fullName>
    </submittedName>
</protein>
<dbReference type="VEuPathDB" id="FungiDB:BCV72DRAFT_301836"/>
<reference evidence="2" key="1">
    <citation type="journal article" date="2016" name="Proc. Natl. Acad. Sci. U.S.A.">
        <title>Lipid metabolic changes in an early divergent fungus govern the establishment of a mutualistic symbiosis with endobacteria.</title>
        <authorList>
            <person name="Lastovetsky O.A."/>
            <person name="Gaspar M.L."/>
            <person name="Mondo S.J."/>
            <person name="LaButti K.M."/>
            <person name="Sandor L."/>
            <person name="Grigoriev I.V."/>
            <person name="Henry S.A."/>
            <person name="Pawlowska T.E."/>
        </authorList>
    </citation>
    <scope>NUCLEOTIDE SEQUENCE [LARGE SCALE GENOMIC DNA]</scope>
    <source>
        <strain evidence="2">ATCC 52814</strain>
    </source>
</reference>
<proteinExistence type="predicted"/>
<sequence>MAFIKSPLLRKDTSVPGLPNVVTSDKSSMPTVSKDTSVQAVLPAPIPSTSCTSAPIKSSKKYQDKVDKTEALKQEKEKNKASNNEQK</sequence>
<accession>A0A1X0REZ3</accession>
<dbReference type="Proteomes" id="UP000242414">
    <property type="component" value="Unassembled WGS sequence"/>
</dbReference>
<evidence type="ECO:0000256" key="1">
    <source>
        <dbReference type="SAM" id="MobiDB-lite"/>
    </source>
</evidence>
<dbReference type="EMBL" id="KV921865">
    <property type="protein sequence ID" value="ORE10448.1"/>
    <property type="molecule type" value="Genomic_DNA"/>
</dbReference>
<gene>
    <name evidence="2" type="ORF">BCV72DRAFT_301836</name>
</gene>
<name>A0A1X0REZ3_RHIZD</name>
<feature type="compositionally biased region" description="Basic and acidic residues" evidence="1">
    <location>
        <begin position="61"/>
        <end position="87"/>
    </location>
</feature>
<feature type="compositionally biased region" description="Polar residues" evidence="1">
    <location>
        <begin position="21"/>
        <end position="39"/>
    </location>
</feature>
<dbReference type="AlphaFoldDB" id="A0A1X0REZ3"/>
<feature type="compositionally biased region" description="Polar residues" evidence="1">
    <location>
        <begin position="47"/>
        <end position="56"/>
    </location>
</feature>